<name>A0ACC0ANK0_CATRO</name>
<reference evidence="2" key="1">
    <citation type="journal article" date="2023" name="Nat. Plants">
        <title>Single-cell RNA sequencing provides a high-resolution roadmap for understanding the multicellular compartmentation of specialized metabolism.</title>
        <authorList>
            <person name="Sun S."/>
            <person name="Shen X."/>
            <person name="Li Y."/>
            <person name="Li Y."/>
            <person name="Wang S."/>
            <person name="Li R."/>
            <person name="Zhang H."/>
            <person name="Shen G."/>
            <person name="Guo B."/>
            <person name="Wei J."/>
            <person name="Xu J."/>
            <person name="St-Pierre B."/>
            <person name="Chen S."/>
            <person name="Sun C."/>
        </authorList>
    </citation>
    <scope>NUCLEOTIDE SEQUENCE [LARGE SCALE GENOMIC DNA]</scope>
</reference>
<proteinExistence type="predicted"/>
<accession>A0ACC0ANK0</accession>
<dbReference type="Proteomes" id="UP001060085">
    <property type="component" value="Linkage Group LG05"/>
</dbReference>
<gene>
    <name evidence="1" type="ORF">M9H77_21062</name>
</gene>
<sequence length="114" mass="13027">MSSRLAASPPAPAFSSVSSPAPSSQGIVDFRILILLTANRRGIDETRCMDLISVQCQDAWHKRASFRYKDLIFEVRTNGHQPDWMNTAQYKSFCDEWGSEAYKKRREVSKQNQL</sequence>
<protein>
    <submittedName>
        <fullName evidence="1">Uncharacterized protein</fullName>
    </submittedName>
</protein>
<keyword evidence="2" id="KW-1185">Reference proteome</keyword>
<evidence type="ECO:0000313" key="1">
    <source>
        <dbReference type="EMBL" id="KAI5661739.1"/>
    </source>
</evidence>
<organism evidence="1 2">
    <name type="scientific">Catharanthus roseus</name>
    <name type="common">Madagascar periwinkle</name>
    <name type="synonym">Vinca rosea</name>
    <dbReference type="NCBI Taxonomy" id="4058"/>
    <lineage>
        <taxon>Eukaryota</taxon>
        <taxon>Viridiplantae</taxon>
        <taxon>Streptophyta</taxon>
        <taxon>Embryophyta</taxon>
        <taxon>Tracheophyta</taxon>
        <taxon>Spermatophyta</taxon>
        <taxon>Magnoliopsida</taxon>
        <taxon>eudicotyledons</taxon>
        <taxon>Gunneridae</taxon>
        <taxon>Pentapetalae</taxon>
        <taxon>asterids</taxon>
        <taxon>lamiids</taxon>
        <taxon>Gentianales</taxon>
        <taxon>Apocynaceae</taxon>
        <taxon>Rauvolfioideae</taxon>
        <taxon>Vinceae</taxon>
        <taxon>Catharanthinae</taxon>
        <taxon>Catharanthus</taxon>
    </lineage>
</organism>
<comment type="caution">
    <text evidence="1">The sequence shown here is derived from an EMBL/GenBank/DDBJ whole genome shotgun (WGS) entry which is preliminary data.</text>
</comment>
<dbReference type="EMBL" id="CM044705">
    <property type="protein sequence ID" value="KAI5661739.1"/>
    <property type="molecule type" value="Genomic_DNA"/>
</dbReference>
<evidence type="ECO:0000313" key="2">
    <source>
        <dbReference type="Proteomes" id="UP001060085"/>
    </source>
</evidence>